<sequence length="747" mass="81789">MESLLGGWLVNPVLLAAGSLLVSAPIIIHLLSQRRNRTLDWAAMEFLIQAEQRNRRRIQLEELLLLALRCLAVLLAALLVARPYWPSRWTPTWLNAERREHIVVLDDSPSMAATESDGSPFITARRLIERLVTESATNATGDSLTLIRTSQPDRPVFNDLTLDSGTAATVLEELSRLTPSDVACRWDRLPSELQPLVGRRSDKLNRSVAVLTDLRRVDWSAGGEDAASPVVTMVRELSLKATRTVVVDTAQEEPSNLAILEVLPDQGLLLAGSPVRFQVAVKNFGTQAASQVPVQFLVGGSLPVSATIPVIAPGSTETIPFSYTPPLAGSPAEEPLPELLEIRAQLDVRPPVDGLASDNRRDFAGQVLPGIPTLVIDGDPSTEYGQRETFFLQRALQPPGPYTSGVNVTTLTDAELDQQPLGAVHAVHLCNLYQLSESRRAALEQWVTAGGGLVVWPGGQIDERHYNADWQSLLPTTFSQINGDETEANWVSFQAAATDHPALGVFQKDAAALLGSTKIFRWWELAEPTADSGHRVVLRFTDADRTAAMIERRLGRGRVVQMAVPADSDWTDWPENAGYVIFLQELTRSLVPAAPATADRTVGEPLDLPLDVRSYRAEALLTPPDGEPLGKIAMAGDDGGPLWRLREDNPQVRGVYVWTLTRLDGRTERRGEAVNLAPQESDLRRADGDAVRTDFGDANVEVAFGDEWFAAKSDGGHNELWWWVLVGLTGVLFAEQGLAGWISRSRR</sequence>
<dbReference type="InterPro" id="IPR024163">
    <property type="entry name" value="Aerotolerance_reg_N"/>
</dbReference>
<keyword evidence="1" id="KW-1133">Transmembrane helix</keyword>
<dbReference type="Pfam" id="PF07584">
    <property type="entry name" value="BatA"/>
    <property type="match status" value="1"/>
</dbReference>
<evidence type="ECO:0000259" key="3">
    <source>
        <dbReference type="Pfam" id="PF07705"/>
    </source>
</evidence>
<proteinExistence type="predicted"/>
<evidence type="ECO:0000313" key="4">
    <source>
        <dbReference type="EMBL" id="HEN14105.1"/>
    </source>
</evidence>
<feature type="transmembrane region" description="Helical" evidence="1">
    <location>
        <begin position="12"/>
        <end position="31"/>
    </location>
</feature>
<organism evidence="4">
    <name type="scientific">Schlesneria paludicola</name>
    <dbReference type="NCBI Taxonomy" id="360056"/>
    <lineage>
        <taxon>Bacteria</taxon>
        <taxon>Pseudomonadati</taxon>
        <taxon>Planctomycetota</taxon>
        <taxon>Planctomycetia</taxon>
        <taxon>Planctomycetales</taxon>
        <taxon>Planctomycetaceae</taxon>
        <taxon>Schlesneria</taxon>
    </lineage>
</organism>
<dbReference type="PANTHER" id="PTHR37464">
    <property type="entry name" value="BLL2463 PROTEIN"/>
    <property type="match status" value="1"/>
</dbReference>
<evidence type="ECO:0000256" key="1">
    <source>
        <dbReference type="SAM" id="Phobius"/>
    </source>
</evidence>
<evidence type="ECO:0000259" key="2">
    <source>
        <dbReference type="Pfam" id="PF07584"/>
    </source>
</evidence>
<feature type="domain" description="Aerotolerance regulator N-terminal" evidence="2">
    <location>
        <begin position="11"/>
        <end position="83"/>
    </location>
</feature>
<accession>A0A7C2JX99</accession>
<dbReference type="Gene3D" id="3.40.50.880">
    <property type="match status" value="1"/>
</dbReference>
<comment type="caution">
    <text evidence="4">The sequence shown here is derived from an EMBL/GenBank/DDBJ whole genome shotgun (WGS) entry which is preliminary data.</text>
</comment>
<keyword evidence="1" id="KW-0472">Membrane</keyword>
<dbReference type="InterPro" id="IPR029062">
    <property type="entry name" value="Class_I_gatase-like"/>
</dbReference>
<dbReference type="InterPro" id="IPR011933">
    <property type="entry name" value="Double_TM_dom"/>
</dbReference>
<dbReference type="InterPro" id="IPR011635">
    <property type="entry name" value="CARDB"/>
</dbReference>
<dbReference type="InterPro" id="IPR013783">
    <property type="entry name" value="Ig-like_fold"/>
</dbReference>
<dbReference type="Pfam" id="PF07705">
    <property type="entry name" value="CARDB"/>
    <property type="match status" value="1"/>
</dbReference>
<feature type="transmembrane region" description="Helical" evidence="1">
    <location>
        <begin position="63"/>
        <end position="85"/>
    </location>
</feature>
<name>A0A7C2JX99_9PLAN</name>
<dbReference type="EMBL" id="DSOK01000043">
    <property type="protein sequence ID" value="HEN14105.1"/>
    <property type="molecule type" value="Genomic_DNA"/>
</dbReference>
<reference evidence="4" key="1">
    <citation type="journal article" date="2020" name="mSystems">
        <title>Genome- and Community-Level Interaction Insights into Carbon Utilization and Element Cycling Functions of Hydrothermarchaeota in Hydrothermal Sediment.</title>
        <authorList>
            <person name="Zhou Z."/>
            <person name="Liu Y."/>
            <person name="Xu W."/>
            <person name="Pan J."/>
            <person name="Luo Z.H."/>
            <person name="Li M."/>
        </authorList>
    </citation>
    <scope>NUCLEOTIDE SEQUENCE [LARGE SCALE GENOMIC DNA]</scope>
    <source>
        <strain evidence="4">SpSt-339</strain>
    </source>
</reference>
<evidence type="ECO:0008006" key="5">
    <source>
        <dbReference type="Google" id="ProtNLM"/>
    </source>
</evidence>
<dbReference type="NCBIfam" id="TIGR02226">
    <property type="entry name" value="two_anch"/>
    <property type="match status" value="1"/>
</dbReference>
<feature type="transmembrane region" description="Helical" evidence="1">
    <location>
        <begin position="720"/>
        <end position="742"/>
    </location>
</feature>
<dbReference type="PANTHER" id="PTHR37464:SF1">
    <property type="entry name" value="BLL2463 PROTEIN"/>
    <property type="match status" value="1"/>
</dbReference>
<feature type="domain" description="CARDB" evidence="3">
    <location>
        <begin position="270"/>
        <end position="330"/>
    </location>
</feature>
<keyword evidence="1" id="KW-0812">Transmembrane</keyword>
<dbReference type="AlphaFoldDB" id="A0A7C2JX99"/>
<gene>
    <name evidence="4" type="ORF">ENQ76_01375</name>
</gene>
<protein>
    <recommendedName>
        <fullName evidence="5">Aerotolerance regulator N-terminal domain-containing protein</fullName>
    </recommendedName>
</protein>
<dbReference type="SUPFAM" id="SSF52317">
    <property type="entry name" value="Class I glutamine amidotransferase-like"/>
    <property type="match status" value="1"/>
</dbReference>
<dbReference type="Gene3D" id="2.60.40.10">
    <property type="entry name" value="Immunoglobulins"/>
    <property type="match status" value="1"/>
</dbReference>